<feature type="region of interest" description="Disordered" evidence="1">
    <location>
        <begin position="16"/>
        <end position="50"/>
    </location>
</feature>
<reference evidence="2 3" key="1">
    <citation type="submission" date="2008-07" db="EMBL/GenBank/DDBJ databases">
        <authorList>
            <person name="El-Sayed N."/>
            <person name="Caler E."/>
            <person name="Inman J."/>
            <person name="Amedeo P."/>
            <person name="Hass B."/>
            <person name="Wortman J."/>
        </authorList>
    </citation>
    <scope>NUCLEOTIDE SEQUENCE [LARGE SCALE GENOMIC DNA]</scope>
    <source>
        <strain evidence="3">ATCC 50983 / TXsc</strain>
    </source>
</reference>
<protein>
    <submittedName>
        <fullName evidence="2">Uncharacterized protein</fullName>
    </submittedName>
</protein>
<dbReference type="InParanoid" id="C5K7T8"/>
<dbReference type="OrthoDB" id="10468278at2759"/>
<dbReference type="EMBL" id="GG671079">
    <property type="protein sequence ID" value="EER19623.1"/>
    <property type="molecule type" value="Genomic_DNA"/>
</dbReference>
<dbReference type="RefSeq" id="XP_002787827.1">
    <property type="nucleotide sequence ID" value="XM_002787781.1"/>
</dbReference>
<keyword evidence="3" id="KW-1185">Reference proteome</keyword>
<organism evidence="3">
    <name type="scientific">Perkinsus marinus (strain ATCC 50983 / TXsc)</name>
    <dbReference type="NCBI Taxonomy" id="423536"/>
    <lineage>
        <taxon>Eukaryota</taxon>
        <taxon>Sar</taxon>
        <taxon>Alveolata</taxon>
        <taxon>Perkinsozoa</taxon>
        <taxon>Perkinsea</taxon>
        <taxon>Perkinsida</taxon>
        <taxon>Perkinsidae</taxon>
        <taxon>Perkinsus</taxon>
    </lineage>
</organism>
<evidence type="ECO:0000313" key="3">
    <source>
        <dbReference type="Proteomes" id="UP000007800"/>
    </source>
</evidence>
<evidence type="ECO:0000256" key="1">
    <source>
        <dbReference type="SAM" id="MobiDB-lite"/>
    </source>
</evidence>
<dbReference type="AlphaFoldDB" id="C5K7T8"/>
<name>C5K7T8_PERM5</name>
<proteinExistence type="predicted"/>
<sequence length="232" mass="25059">MLSIARICPCLRLEPPLGAPPSAHKSTRDETPPPCQRAAAETVDSGNVQSHPEVAIESYTSGTDETGTLIESVTTTESVCVAEDLRMMSSSISDLEQDSSLKTKVSVQIEREITTEDGTTAPATACSSPSVGDRMRTLGEDLQHSEEPFGFFVTLTNPRTESDGEEECEEGLLEYADQYGDPEKADVHVGVFSAGAASFGYHHARLLQTRLAGIIMTEPRKPSWKALLENDV</sequence>
<gene>
    <name evidence="2" type="ORF">Pmar_PMAR012606</name>
</gene>
<dbReference type="Proteomes" id="UP000007800">
    <property type="component" value="Unassembled WGS sequence"/>
</dbReference>
<accession>C5K7T8</accession>
<dbReference type="GeneID" id="9057462"/>
<evidence type="ECO:0000313" key="2">
    <source>
        <dbReference type="EMBL" id="EER19623.1"/>
    </source>
</evidence>